<feature type="transmembrane region" description="Helical" evidence="7">
    <location>
        <begin position="365"/>
        <end position="389"/>
    </location>
</feature>
<dbReference type="AlphaFoldDB" id="A0AAW9C3W9"/>
<dbReference type="Proteomes" id="UP001276300">
    <property type="component" value="Unassembled WGS sequence"/>
</dbReference>
<reference evidence="8" key="1">
    <citation type="journal article" date="2023" name="J Glob Antimicrob Resist">
        <title>Emergence of NDM-1 and KPC-3 carbapenemases in Kluyvera cryocrescens: Investigating genetic heterogeneity and acquisition routes of blaNDM-1 in Enterobacterales species in Portugal.</title>
        <authorList>
            <person name="Loiodice M."/>
            <person name="Ribeiro M."/>
            <person name="Peixe L."/>
            <person name="Novais A."/>
        </authorList>
    </citation>
    <scope>NUCLEOTIDE SEQUENCE</scope>
    <source>
        <strain evidence="8">K629</strain>
    </source>
</reference>
<keyword evidence="3" id="KW-1003">Cell membrane</keyword>
<feature type="transmembrane region" description="Helical" evidence="7">
    <location>
        <begin position="21"/>
        <end position="43"/>
    </location>
</feature>
<feature type="transmembrane region" description="Helical" evidence="7">
    <location>
        <begin position="202"/>
        <end position="226"/>
    </location>
</feature>
<dbReference type="PANTHER" id="PTHR42770:SF15">
    <property type="entry name" value="GLUTAMATE_GAMMA-AMINOBUTYRATE ANTIPORTER-RELATED"/>
    <property type="match status" value="1"/>
</dbReference>
<keyword evidence="6 7" id="KW-0472">Membrane</keyword>
<accession>A0AAW9C3W9</accession>
<feature type="transmembrane region" description="Helical" evidence="7">
    <location>
        <begin position="238"/>
        <end position="260"/>
    </location>
</feature>
<feature type="transmembrane region" description="Helical" evidence="7">
    <location>
        <begin position="266"/>
        <end position="297"/>
    </location>
</feature>
<dbReference type="InterPro" id="IPR050367">
    <property type="entry name" value="APC_superfamily"/>
</dbReference>
<comment type="subcellular location">
    <subcellularLocation>
        <location evidence="1">Cell membrane</location>
        <topology evidence="1">Multi-pass membrane protein</topology>
    </subcellularLocation>
</comment>
<feature type="transmembrane region" description="Helical" evidence="7">
    <location>
        <begin position="130"/>
        <end position="148"/>
    </location>
</feature>
<dbReference type="EMBL" id="JAUEQX010000006">
    <property type="protein sequence ID" value="MDW3776507.1"/>
    <property type="molecule type" value="Genomic_DNA"/>
</dbReference>
<evidence type="ECO:0000313" key="8">
    <source>
        <dbReference type="EMBL" id="MDW3776507.1"/>
    </source>
</evidence>
<feature type="transmembrane region" description="Helical" evidence="7">
    <location>
        <begin position="49"/>
        <end position="68"/>
    </location>
</feature>
<protein>
    <submittedName>
        <fullName evidence="8">APC family permease</fullName>
    </submittedName>
</protein>
<evidence type="ECO:0000256" key="3">
    <source>
        <dbReference type="ARBA" id="ARBA00022475"/>
    </source>
</evidence>
<dbReference type="PANTHER" id="PTHR42770">
    <property type="entry name" value="AMINO ACID TRANSPORTER-RELATED"/>
    <property type="match status" value="1"/>
</dbReference>
<evidence type="ECO:0000256" key="2">
    <source>
        <dbReference type="ARBA" id="ARBA00022448"/>
    </source>
</evidence>
<dbReference type="GO" id="GO:0022857">
    <property type="term" value="F:transmembrane transporter activity"/>
    <property type="evidence" value="ECO:0007669"/>
    <property type="project" value="InterPro"/>
</dbReference>
<evidence type="ECO:0000256" key="6">
    <source>
        <dbReference type="ARBA" id="ARBA00023136"/>
    </source>
</evidence>
<dbReference type="Gene3D" id="1.20.1740.10">
    <property type="entry name" value="Amino acid/polyamine transporter I"/>
    <property type="match status" value="1"/>
</dbReference>
<dbReference type="PIRSF" id="PIRSF006060">
    <property type="entry name" value="AA_transporter"/>
    <property type="match status" value="1"/>
</dbReference>
<evidence type="ECO:0000256" key="7">
    <source>
        <dbReference type="SAM" id="Phobius"/>
    </source>
</evidence>
<proteinExistence type="predicted"/>
<feature type="transmembrane region" description="Helical" evidence="7">
    <location>
        <begin position="439"/>
        <end position="460"/>
    </location>
</feature>
<sequence>MSKKQTHAAQPAANAGYSLNRLDIILGLVCAIFFIDTVAPIAAMGVTSIAWMVIIGVVFFFPGCLVVAEQGAAYPENGGLYAWIKRAYGTLWGARIAWMYWCGNALWISSAMTVIVNVFCQLFGVEIGLAGKAALNILLVWLITGLALRPMKNSTRIINFAASVKILMAFGLIISGSIWLASGHAPANTFDWQAIRPSYGQAMVFIPALIYNFLGFETMSAAAASMRNPKKDVPIASLSNVLLVIGLNIIAVSGVLLIIPSAKVDIIGGILTCFTLGLNHGVLGSLIVYAIGILYLAALCSQSLMWMLATCRMAQATAQANELPAVLAKSHPHHDSPAGALIAGACITTVMTITSTVLSGSAQEMFWSIFSSTTILLLIPYFVNFQAFLKLRKHDKQTIRPYIFPAPDWVVTVLMRLAQLILFLTAFFLIWVPGEPFKAANAGFIAIGVILTLAIGETLIRRSLKRRTSPDSSTQPSAADA</sequence>
<dbReference type="RefSeq" id="WP_318242368.1">
    <property type="nucleotide sequence ID" value="NZ_JAUEQX010000006.1"/>
</dbReference>
<comment type="caution">
    <text evidence="8">The sequence shown here is derived from an EMBL/GenBank/DDBJ whole genome shotgun (WGS) entry which is preliminary data.</text>
</comment>
<keyword evidence="4 7" id="KW-0812">Transmembrane</keyword>
<feature type="transmembrane region" description="Helical" evidence="7">
    <location>
        <begin position="338"/>
        <end position="359"/>
    </location>
</feature>
<evidence type="ECO:0000313" key="9">
    <source>
        <dbReference type="Proteomes" id="UP001276300"/>
    </source>
</evidence>
<name>A0AAW9C3W9_KLUCR</name>
<organism evidence="8 9">
    <name type="scientific">Kluyvera cryocrescens</name>
    <name type="common">Kluyvera citrophila</name>
    <dbReference type="NCBI Taxonomy" id="580"/>
    <lineage>
        <taxon>Bacteria</taxon>
        <taxon>Pseudomonadati</taxon>
        <taxon>Pseudomonadota</taxon>
        <taxon>Gammaproteobacteria</taxon>
        <taxon>Enterobacterales</taxon>
        <taxon>Enterobacteriaceae</taxon>
        <taxon>Kluyvera</taxon>
    </lineage>
</organism>
<dbReference type="Pfam" id="PF13520">
    <property type="entry name" value="AA_permease_2"/>
    <property type="match status" value="1"/>
</dbReference>
<feature type="transmembrane region" description="Helical" evidence="7">
    <location>
        <begin position="160"/>
        <end position="182"/>
    </location>
</feature>
<gene>
    <name evidence="8" type="ORF">QWU01_06740</name>
</gene>
<dbReference type="GO" id="GO:0005886">
    <property type="term" value="C:plasma membrane"/>
    <property type="evidence" value="ECO:0007669"/>
    <property type="project" value="UniProtKB-SubCell"/>
</dbReference>
<evidence type="ECO:0000256" key="4">
    <source>
        <dbReference type="ARBA" id="ARBA00022692"/>
    </source>
</evidence>
<keyword evidence="2" id="KW-0813">Transport</keyword>
<feature type="transmembrane region" description="Helical" evidence="7">
    <location>
        <begin position="409"/>
        <end position="433"/>
    </location>
</feature>
<evidence type="ECO:0000256" key="5">
    <source>
        <dbReference type="ARBA" id="ARBA00022989"/>
    </source>
</evidence>
<dbReference type="InterPro" id="IPR002293">
    <property type="entry name" value="AA/rel_permease1"/>
</dbReference>
<keyword evidence="5 7" id="KW-1133">Transmembrane helix</keyword>
<feature type="transmembrane region" description="Helical" evidence="7">
    <location>
        <begin position="105"/>
        <end position="124"/>
    </location>
</feature>
<evidence type="ECO:0000256" key="1">
    <source>
        <dbReference type="ARBA" id="ARBA00004651"/>
    </source>
</evidence>